<sequence>MQVAFFVLVFLATSFLDFEMDDRSLAPDFSLTEMLLRSSMVALQLTTLRNGKAYVHDFLDANDKPVLIVDASNHLSAVHDPIDKEKLCVFLIEKVLGALPERSKEILGIFNLRWVQRR</sequence>
<comment type="caution">
    <text evidence="2">The sequence shown here is derived from an EMBL/GenBank/DDBJ whole genome shotgun (WGS) entry which is preliminary data.</text>
</comment>
<dbReference type="Proteomes" id="UP000315295">
    <property type="component" value="Unassembled WGS sequence"/>
</dbReference>
<dbReference type="AlphaFoldDB" id="A0A540M2V9"/>
<gene>
    <name evidence="2" type="ORF">C1H46_021292</name>
</gene>
<feature type="chain" id="PRO_5021750427" evidence="1">
    <location>
        <begin position="17"/>
        <end position="118"/>
    </location>
</feature>
<dbReference type="PANTHER" id="PTHR47556">
    <property type="entry name" value="SEC14P-LIKE PHOSPHATIDYLINOSITOL TRANSFER FAMILY PROTEIN"/>
    <property type="match status" value="1"/>
</dbReference>
<organism evidence="2 3">
    <name type="scientific">Malus baccata</name>
    <name type="common">Siberian crab apple</name>
    <name type="synonym">Pyrus baccata</name>
    <dbReference type="NCBI Taxonomy" id="106549"/>
    <lineage>
        <taxon>Eukaryota</taxon>
        <taxon>Viridiplantae</taxon>
        <taxon>Streptophyta</taxon>
        <taxon>Embryophyta</taxon>
        <taxon>Tracheophyta</taxon>
        <taxon>Spermatophyta</taxon>
        <taxon>Magnoliopsida</taxon>
        <taxon>eudicotyledons</taxon>
        <taxon>Gunneridae</taxon>
        <taxon>Pentapetalae</taxon>
        <taxon>rosids</taxon>
        <taxon>fabids</taxon>
        <taxon>Rosales</taxon>
        <taxon>Rosaceae</taxon>
        <taxon>Amygdaloideae</taxon>
        <taxon>Maleae</taxon>
        <taxon>Malus</taxon>
    </lineage>
</organism>
<evidence type="ECO:0000313" key="3">
    <source>
        <dbReference type="Proteomes" id="UP000315295"/>
    </source>
</evidence>
<reference evidence="2 3" key="1">
    <citation type="journal article" date="2019" name="G3 (Bethesda)">
        <title>Sequencing of a Wild Apple (Malus baccata) Genome Unravels the Differences Between Cultivated and Wild Apple Species Regarding Disease Resistance and Cold Tolerance.</title>
        <authorList>
            <person name="Chen X."/>
        </authorList>
    </citation>
    <scope>NUCLEOTIDE SEQUENCE [LARGE SCALE GENOMIC DNA]</scope>
    <source>
        <strain evidence="3">cv. Shandingzi</strain>
        <tissue evidence="2">Leaves</tissue>
    </source>
</reference>
<dbReference type="STRING" id="106549.A0A540M2V9"/>
<feature type="signal peptide" evidence="1">
    <location>
        <begin position="1"/>
        <end position="16"/>
    </location>
</feature>
<keyword evidence="1" id="KW-0732">Signal</keyword>
<accession>A0A540M2V9</accession>
<proteinExistence type="predicted"/>
<evidence type="ECO:0000256" key="1">
    <source>
        <dbReference type="SAM" id="SignalP"/>
    </source>
</evidence>
<name>A0A540M2V9_MALBA</name>
<dbReference type="PANTHER" id="PTHR47556:SF1">
    <property type="entry name" value="SEC14P-LIKE PHOSPHATIDYLINOSITOL TRANSFER FAMILY PROTEIN"/>
    <property type="match status" value="1"/>
</dbReference>
<evidence type="ECO:0000313" key="2">
    <source>
        <dbReference type="EMBL" id="TQD93085.1"/>
    </source>
</evidence>
<protein>
    <submittedName>
        <fullName evidence="2">Uncharacterized protein</fullName>
    </submittedName>
</protein>
<keyword evidence="3" id="KW-1185">Reference proteome</keyword>
<dbReference type="EMBL" id="VIEB01000377">
    <property type="protein sequence ID" value="TQD93085.1"/>
    <property type="molecule type" value="Genomic_DNA"/>
</dbReference>